<dbReference type="InterPro" id="IPR013783">
    <property type="entry name" value="Ig-like_fold"/>
</dbReference>
<comment type="caution">
    <text evidence="1">The sequence shown here is derived from an EMBL/GenBank/DDBJ whole genome shotgun (WGS) entry which is preliminary data.</text>
</comment>
<protein>
    <recommendedName>
        <fullName evidence="2">Gliding motility-associated C-terminal domain-containing protein</fullName>
    </recommendedName>
</protein>
<dbReference type="InterPro" id="IPR026341">
    <property type="entry name" value="T9SS_type_B"/>
</dbReference>
<accession>J9GQH9</accession>
<sequence length="195" mass="21967">MEVAYTGSAPIEVSFDAGVSDLGDYTPHFEWRFYEGSDSENPYLIRYDETTRYTFTKAGMQHVSLTVTFVNGSDTILFTPDDFPPFEFSISESKLEFPNAFSPNGDGVNDVFKAKSTYQSIVEFQATIFNRWGQKIFTWNNPAEGWNGTFHGKPVKDGVYFVNVDATGADGRHFRIRKAVNLLRTYNEAAGTVTE</sequence>
<dbReference type="SUPFAM" id="SSF49299">
    <property type="entry name" value="PKD domain"/>
    <property type="match status" value="1"/>
</dbReference>
<dbReference type="InterPro" id="IPR035986">
    <property type="entry name" value="PKD_dom_sf"/>
</dbReference>
<name>J9GQH9_9ZZZZ</name>
<dbReference type="AlphaFoldDB" id="J9GQH9"/>
<gene>
    <name evidence="1" type="ORF">EVA_07158</name>
</gene>
<evidence type="ECO:0000313" key="1">
    <source>
        <dbReference type="EMBL" id="EJX04733.1"/>
    </source>
</evidence>
<dbReference type="Pfam" id="PF13585">
    <property type="entry name" value="CHU_C"/>
    <property type="match status" value="1"/>
</dbReference>
<evidence type="ECO:0008006" key="2">
    <source>
        <dbReference type="Google" id="ProtNLM"/>
    </source>
</evidence>
<proteinExistence type="predicted"/>
<dbReference type="EMBL" id="AMCI01001705">
    <property type="protein sequence ID" value="EJX04733.1"/>
    <property type="molecule type" value="Genomic_DNA"/>
</dbReference>
<dbReference type="NCBIfam" id="TIGR04131">
    <property type="entry name" value="Bac_Flav_CTERM"/>
    <property type="match status" value="1"/>
</dbReference>
<organism evidence="1">
    <name type="scientific">gut metagenome</name>
    <dbReference type="NCBI Taxonomy" id="749906"/>
    <lineage>
        <taxon>unclassified sequences</taxon>
        <taxon>metagenomes</taxon>
        <taxon>organismal metagenomes</taxon>
    </lineage>
</organism>
<dbReference type="Gene3D" id="2.60.40.10">
    <property type="entry name" value="Immunoglobulins"/>
    <property type="match status" value="1"/>
</dbReference>
<reference evidence="1" key="1">
    <citation type="journal article" date="2012" name="PLoS ONE">
        <title>Gene sets for utilization of primary and secondary nutrition supplies in the distal gut of endangered iberian lynx.</title>
        <authorList>
            <person name="Alcaide M."/>
            <person name="Messina E."/>
            <person name="Richter M."/>
            <person name="Bargiela R."/>
            <person name="Peplies J."/>
            <person name="Huws S.A."/>
            <person name="Newbold C.J."/>
            <person name="Golyshin P.N."/>
            <person name="Simon M.A."/>
            <person name="Lopez G."/>
            <person name="Yakimov M.M."/>
            <person name="Ferrer M."/>
        </authorList>
    </citation>
    <scope>NUCLEOTIDE SEQUENCE</scope>
</reference>